<feature type="compositionally biased region" description="Low complexity" evidence="1">
    <location>
        <begin position="234"/>
        <end position="255"/>
    </location>
</feature>
<gene>
    <name evidence="3" type="ORF">FRACYDRAFT_238994</name>
</gene>
<dbReference type="InterPro" id="IPR001202">
    <property type="entry name" value="WW_dom"/>
</dbReference>
<feature type="region of interest" description="Disordered" evidence="1">
    <location>
        <begin position="1147"/>
        <end position="1172"/>
    </location>
</feature>
<feature type="compositionally biased region" description="Basic and acidic residues" evidence="1">
    <location>
        <begin position="169"/>
        <end position="187"/>
    </location>
</feature>
<feature type="region of interest" description="Disordered" evidence="1">
    <location>
        <begin position="579"/>
        <end position="598"/>
    </location>
</feature>
<feature type="compositionally biased region" description="Acidic residues" evidence="1">
    <location>
        <begin position="390"/>
        <end position="403"/>
    </location>
</feature>
<keyword evidence="4" id="KW-1185">Reference proteome</keyword>
<feature type="region of interest" description="Disordered" evidence="1">
    <location>
        <begin position="1062"/>
        <end position="1089"/>
    </location>
</feature>
<evidence type="ECO:0000259" key="2">
    <source>
        <dbReference type="PROSITE" id="PS50020"/>
    </source>
</evidence>
<evidence type="ECO:0000256" key="1">
    <source>
        <dbReference type="SAM" id="MobiDB-lite"/>
    </source>
</evidence>
<feature type="compositionally biased region" description="Polar residues" evidence="1">
    <location>
        <begin position="1281"/>
        <end position="1308"/>
    </location>
</feature>
<feature type="region of interest" description="Disordered" evidence="1">
    <location>
        <begin position="1"/>
        <end position="26"/>
    </location>
</feature>
<feature type="compositionally biased region" description="Basic and acidic residues" evidence="1">
    <location>
        <begin position="948"/>
        <end position="973"/>
    </location>
</feature>
<dbReference type="OrthoDB" id="49677at2759"/>
<proteinExistence type="predicted"/>
<evidence type="ECO:0000313" key="4">
    <source>
        <dbReference type="Proteomes" id="UP000095751"/>
    </source>
</evidence>
<feature type="compositionally biased region" description="Acidic residues" evidence="1">
    <location>
        <begin position="1075"/>
        <end position="1084"/>
    </location>
</feature>
<feature type="compositionally biased region" description="Basic residues" evidence="1">
    <location>
        <begin position="75"/>
        <end position="91"/>
    </location>
</feature>
<dbReference type="EMBL" id="KV784358">
    <property type="protein sequence ID" value="OEU16400.1"/>
    <property type="molecule type" value="Genomic_DNA"/>
</dbReference>
<organism evidence="3 4">
    <name type="scientific">Fragilariopsis cylindrus CCMP1102</name>
    <dbReference type="NCBI Taxonomy" id="635003"/>
    <lineage>
        <taxon>Eukaryota</taxon>
        <taxon>Sar</taxon>
        <taxon>Stramenopiles</taxon>
        <taxon>Ochrophyta</taxon>
        <taxon>Bacillariophyta</taxon>
        <taxon>Bacillariophyceae</taxon>
        <taxon>Bacillariophycidae</taxon>
        <taxon>Bacillariales</taxon>
        <taxon>Bacillariaceae</taxon>
        <taxon>Fragilariopsis</taxon>
    </lineage>
</organism>
<feature type="compositionally biased region" description="Basic and acidic residues" evidence="1">
    <location>
        <begin position="1148"/>
        <end position="1170"/>
    </location>
</feature>
<accession>A0A1E7FDZ0</accession>
<feature type="compositionally biased region" description="Low complexity" evidence="1">
    <location>
        <begin position="1261"/>
        <end position="1273"/>
    </location>
</feature>
<protein>
    <recommendedName>
        <fullName evidence="2">WW domain-containing protein</fullName>
    </recommendedName>
</protein>
<dbReference type="PROSITE" id="PS01159">
    <property type="entry name" value="WW_DOMAIN_1"/>
    <property type="match status" value="1"/>
</dbReference>
<dbReference type="InParanoid" id="A0A1E7FDZ0"/>
<feature type="region of interest" description="Disordered" evidence="1">
    <location>
        <begin position="945"/>
        <end position="1022"/>
    </location>
</feature>
<feature type="compositionally biased region" description="Low complexity" evidence="1">
    <location>
        <begin position="618"/>
        <end position="631"/>
    </location>
</feature>
<feature type="compositionally biased region" description="Low complexity" evidence="1">
    <location>
        <begin position="57"/>
        <end position="69"/>
    </location>
</feature>
<evidence type="ECO:0000313" key="3">
    <source>
        <dbReference type="EMBL" id="OEU16400.1"/>
    </source>
</evidence>
<feature type="domain" description="WW" evidence="2">
    <location>
        <begin position="428"/>
        <end position="461"/>
    </location>
</feature>
<dbReference type="PROSITE" id="PS50020">
    <property type="entry name" value="WW_DOMAIN_2"/>
    <property type="match status" value="1"/>
</dbReference>
<feature type="region of interest" description="Disordered" evidence="1">
    <location>
        <begin position="383"/>
        <end position="403"/>
    </location>
</feature>
<feature type="region of interest" description="Disordered" evidence="1">
    <location>
        <begin position="1184"/>
        <end position="1341"/>
    </location>
</feature>
<feature type="compositionally biased region" description="Basic and acidic residues" evidence="1">
    <location>
        <begin position="122"/>
        <end position="137"/>
    </location>
</feature>
<dbReference type="Proteomes" id="UP000095751">
    <property type="component" value="Unassembled WGS sequence"/>
</dbReference>
<feature type="region of interest" description="Disordered" evidence="1">
    <location>
        <begin position="611"/>
        <end position="665"/>
    </location>
</feature>
<name>A0A1E7FDZ0_9STRA</name>
<feature type="compositionally biased region" description="Polar residues" evidence="1">
    <location>
        <begin position="982"/>
        <end position="995"/>
    </location>
</feature>
<feature type="compositionally biased region" description="Basic and acidic residues" evidence="1">
    <location>
        <begin position="265"/>
        <end position="282"/>
    </location>
</feature>
<feature type="region of interest" description="Disordered" evidence="1">
    <location>
        <begin position="42"/>
        <end position="286"/>
    </location>
</feature>
<dbReference type="KEGG" id="fcy:FRACYDRAFT_238994"/>
<sequence length="1341" mass="149590">MTKQRKALKVIDKNLPPKGSTKELSTKQFKLADESLFESSIESWERQDMASASTPKTSNRGRSNTNVTTRGGGVTHRRPPKQPTNQRKRRSLGSTILNKPFARNSKKHQRIVEKSSTNPRTPKRDFDRLKPLVRRLDNVQQQQQTGRRSESPLRSMNPAKGRQEANTTRTRETNLQHNDNDVDKNSDDDTNCDSSDGSGLISTEEQEVDTTSRTKVTNFWLELSSPPTSPSPSSPLSLSPLSASSAQAQSTTNSPPKQSVATKLSSERKNGTLLPHVERDNDSDTENLFSQPFASVFETQKMTVNANKSNTVMDENEKKEIEIFSSPMGDGIFIRKDTDRDVTATNTTQLSNDNRKTSMSLNNEEINTPLGLVLTKLSSASSYNCRQKEEEDEDENEDDEESIEAWSIDGHSSSPILFEIKGQKFAHPALPPGWKMRISESGQQPVYMHPDHGSTWHCPIKLTPNVVYVKTAHGKLKKQSRMSQHVMSKPELFTEDIQRRTTRQTPPSTRNPFNRQKEMKHSVFPLNSAKRLPEICDENDKHLEAITCSLSPQDSTTKLLEETSKLSAQLIKNSSSNLKNVKKVRRSTQKLAGKGRPSDFQVYLNDQRRLASCDGSESEAPSTAESEAPSTMSGLIRQYDKAQGRDCASTRNRPNKNLYNRALKNTKERIGMSDSKKLSPIIETPKHNNEDGVEGGATMMETDRVGDDKNECENIAKRNDESKTGNRRSLFGSTTPFTNRNLNTLAMAQRKEDKPPSFDHFAKPLRSDEKLASNTTKTKQLIQGERIEAWLTPKTRVSEVDTTVNNDLQIYEDVAILRFDVKRNKSSRLLLHSTDKSIHKEAKRNHDTSGRRFHPNYSNCYKNKSVGDCGAAEDMERKNNIFSISTPIEGDTGIELSKSVTRSKGIPKEIHLKTPSCSSAKKANGSLGINSFERPTVQLQKAVPVKLASREPKDAQQSVEDFRSAIRRSENRSKLQKGIRSHLTSLESPKNTFSPELSRELNRGAPSSVDKNEPPSEGNANLTAWSKIDDTVAIHSHGPKRSVRNITILDPEIESLDKPNRFKKEELPASSHTEEADDREEENMSCETSTRDLNIRRVVPTMDGTDSRMEFDVLDDNASEAYDELFQSSDVRDEKIVGNVVTVQEKQIPLDHSEGDSVHKELTSRPKEAESPIEFCTLPDDISEEQISRNHSEDDSVSNGLTSRPKEAESPAEFRTLPNDISEAQISRNHSEDDSAHNGLSSTSKETESPIEFCSLPDEISVGSQSSSNSTKKYSADRQKNGTPMSIGTEPSISITSPAEDCSFSSKGDSVRSDNDGAESPSVESDTFDDQLKTMTMLQAG</sequence>
<reference evidence="3 4" key="1">
    <citation type="submission" date="2016-09" db="EMBL/GenBank/DDBJ databases">
        <title>Extensive genetic diversity and differential bi-allelic expression allows diatom success in the polar Southern Ocean.</title>
        <authorList>
            <consortium name="DOE Joint Genome Institute"/>
            <person name="Mock T."/>
            <person name="Otillar R.P."/>
            <person name="Strauss J."/>
            <person name="Dupont C."/>
            <person name="Frickenhaus S."/>
            <person name="Maumus F."/>
            <person name="Mcmullan M."/>
            <person name="Sanges R."/>
            <person name="Schmutz J."/>
            <person name="Toseland A."/>
            <person name="Valas R."/>
            <person name="Veluchamy A."/>
            <person name="Ward B.J."/>
            <person name="Allen A."/>
            <person name="Barry K."/>
            <person name="Falciatore A."/>
            <person name="Ferrante M."/>
            <person name="Fortunato A.E."/>
            <person name="Gloeckner G."/>
            <person name="Gruber A."/>
            <person name="Hipkin R."/>
            <person name="Janech M."/>
            <person name="Kroth P."/>
            <person name="Leese F."/>
            <person name="Lindquist E."/>
            <person name="Lyon B.R."/>
            <person name="Martin J."/>
            <person name="Mayer C."/>
            <person name="Parker M."/>
            <person name="Quesneville H."/>
            <person name="Raymond J."/>
            <person name="Uhlig C."/>
            <person name="Valentin K.U."/>
            <person name="Worden A.Z."/>
            <person name="Armbrust E.V."/>
            <person name="Bowler C."/>
            <person name="Green B."/>
            <person name="Moulton V."/>
            <person name="Van Oosterhout C."/>
            <person name="Grigoriev I."/>
        </authorList>
    </citation>
    <scope>NUCLEOTIDE SEQUENCE [LARGE SCALE GENOMIC DNA]</scope>
    <source>
        <strain evidence="3 4">CCMP1102</strain>
    </source>
</reference>
<feature type="compositionally biased region" description="Polar residues" evidence="1">
    <location>
        <begin position="649"/>
        <end position="658"/>
    </location>
</feature>